<feature type="compositionally biased region" description="Acidic residues" evidence="1">
    <location>
        <begin position="543"/>
        <end position="553"/>
    </location>
</feature>
<feature type="region of interest" description="Disordered" evidence="1">
    <location>
        <begin position="517"/>
        <end position="598"/>
    </location>
</feature>
<comment type="caution">
    <text evidence="3">The sequence shown here is derived from an EMBL/GenBank/DDBJ whole genome shotgun (WGS) entry which is preliminary data.</text>
</comment>
<dbReference type="AlphaFoldDB" id="Z9JVM8"/>
<reference evidence="3 4" key="1">
    <citation type="submission" date="2014-02" db="EMBL/GenBank/DDBJ databases">
        <title>Genome sequence of Brachybacterium phenoliresistens strain W13A50.</title>
        <authorList>
            <person name="Wang X."/>
        </authorList>
    </citation>
    <scope>NUCLEOTIDE SEQUENCE [LARGE SCALE GENOMIC DNA]</scope>
    <source>
        <strain evidence="3 4">W13A50</strain>
    </source>
</reference>
<name>Z9JVM8_9MICO</name>
<feature type="compositionally biased region" description="Gly residues" evidence="1">
    <location>
        <begin position="554"/>
        <end position="586"/>
    </location>
</feature>
<dbReference type="PATRIC" id="fig|396014.3.peg.1061"/>
<dbReference type="eggNOG" id="COG1403">
    <property type="taxonomic scope" value="Bacteria"/>
</dbReference>
<dbReference type="GO" id="GO:0003676">
    <property type="term" value="F:nucleic acid binding"/>
    <property type="evidence" value="ECO:0007669"/>
    <property type="project" value="InterPro"/>
</dbReference>
<dbReference type="GO" id="GO:0008270">
    <property type="term" value="F:zinc ion binding"/>
    <property type="evidence" value="ECO:0007669"/>
    <property type="project" value="InterPro"/>
</dbReference>
<dbReference type="Gene3D" id="1.10.30.50">
    <property type="match status" value="1"/>
</dbReference>
<dbReference type="EMBL" id="JDYK01000004">
    <property type="protein sequence ID" value="EWS81856.1"/>
    <property type="molecule type" value="Genomic_DNA"/>
</dbReference>
<proteinExistence type="predicted"/>
<dbReference type="Proteomes" id="UP000023067">
    <property type="component" value="Unassembled WGS sequence"/>
</dbReference>
<feature type="domain" description="HNH nuclease" evidence="2">
    <location>
        <begin position="379"/>
        <end position="432"/>
    </location>
</feature>
<evidence type="ECO:0000313" key="4">
    <source>
        <dbReference type="Proteomes" id="UP000023067"/>
    </source>
</evidence>
<dbReference type="HOGENOM" id="CLU_027325_0_0_11"/>
<dbReference type="SMART" id="SM00507">
    <property type="entry name" value="HNHc"/>
    <property type="match status" value="1"/>
</dbReference>
<protein>
    <recommendedName>
        <fullName evidence="2">HNH nuclease domain-containing protein</fullName>
    </recommendedName>
</protein>
<sequence>MSEDRIPGVSDPASRARASAAPGRAPRPASVEAFVDQVPAELRRGAVRRTVSREALPGRAGVAGDPLLSGVAKAVWDIAAKEGPWLAEKYAALSMLWCGPDEDPEPGLDGDCNALIAAEALRLTESQSVHEIRDAHHAVTNFPSCLVRLEGAQFPAPWFRRMLRMTRRLRELFQRGIDEVVAGWDLHMTPETFVRRLRALVTWAETLQQQDEEPFPVERSVTVQEIGEGLSCMTLTGPTPEILSAARRLDIAARAVQAAQRAALQTGGEVPWDPDGTVASAEKPMSLATLRFLLATRAEPDTDGVDVPADRFRITLTVPVLTMLGVTEAPGMLDGTTPVPAEVARALAGREQVWYRVLTDPVTGAFLPLAPGTYRPTAAMQEHLRLRGPQCAVPGCARPASLAAECDHIQEFLAGGATAIENLHWLCWFHHQEKTEGLLDPDRLPPATGAECGTADGTVGPGRTRWLIGNRDGHHAVRDVLDDVDLIGTMTVKVLEQHFLHHAHALCDADCRHFGRLIPEDDEPDDPPPGADGPGDGPRPGGDDDGVGGDDDVGGGGGGGDGDRGPGSGSGSGSGSGPGTGGGGPGQVTPASHGARAP</sequence>
<dbReference type="Pfam" id="PF01844">
    <property type="entry name" value="HNH"/>
    <property type="match status" value="1"/>
</dbReference>
<evidence type="ECO:0000259" key="2">
    <source>
        <dbReference type="SMART" id="SM00507"/>
    </source>
</evidence>
<feature type="region of interest" description="Disordered" evidence="1">
    <location>
        <begin position="1"/>
        <end position="29"/>
    </location>
</feature>
<dbReference type="InterPro" id="IPR002711">
    <property type="entry name" value="HNH"/>
</dbReference>
<feature type="compositionally biased region" description="Low complexity" evidence="1">
    <location>
        <begin position="10"/>
        <end position="29"/>
    </location>
</feature>
<dbReference type="GO" id="GO:0004519">
    <property type="term" value="F:endonuclease activity"/>
    <property type="evidence" value="ECO:0007669"/>
    <property type="project" value="InterPro"/>
</dbReference>
<dbReference type="STRING" id="396014.BF93_13540"/>
<evidence type="ECO:0000256" key="1">
    <source>
        <dbReference type="SAM" id="MobiDB-lite"/>
    </source>
</evidence>
<accession>Z9JVM8</accession>
<gene>
    <name evidence="3" type="ORF">BF93_13540</name>
</gene>
<dbReference type="CDD" id="cd00085">
    <property type="entry name" value="HNHc"/>
    <property type="match status" value="1"/>
</dbReference>
<keyword evidence="4" id="KW-1185">Reference proteome</keyword>
<evidence type="ECO:0000313" key="3">
    <source>
        <dbReference type="EMBL" id="EWS81856.1"/>
    </source>
</evidence>
<dbReference type="InterPro" id="IPR003615">
    <property type="entry name" value="HNH_nuc"/>
</dbReference>
<organism evidence="3 4">
    <name type="scientific">Brachybacterium phenoliresistens</name>
    <dbReference type="NCBI Taxonomy" id="396014"/>
    <lineage>
        <taxon>Bacteria</taxon>
        <taxon>Bacillati</taxon>
        <taxon>Actinomycetota</taxon>
        <taxon>Actinomycetes</taxon>
        <taxon>Micrococcales</taxon>
        <taxon>Dermabacteraceae</taxon>
        <taxon>Brachybacterium</taxon>
    </lineage>
</organism>